<evidence type="ECO:0000313" key="1">
    <source>
        <dbReference type="EMBL" id="KAK1149528.1"/>
    </source>
</evidence>
<proteinExistence type="predicted"/>
<dbReference type="Proteomes" id="UP001177260">
    <property type="component" value="Unassembled WGS sequence"/>
</dbReference>
<accession>A0ACC3BFU4</accession>
<name>A0ACC3BFU4_9EURO</name>
<protein>
    <submittedName>
        <fullName evidence="1">Uncharacterized protein</fullName>
    </submittedName>
</protein>
<sequence>MASNTEQLLVRLVAQYMDPTTIGIISAGPDDMGAVLQRRFDFIFYTGSSRVGRIIAAAAAKHVTPTALELGGQAPGIVTKSADIDLAAKRIANAKLINLGQLCVDISHVFVEPEVYEELNDRLEFWMRKFVEEGRETLCHMINERHFERLHGLFESFDGTVVYTGKNYRASWFLHPTIVKDVTLADSLLSEELFGPILPVIKSDLATTLKTMKSMPHPLALYIFSRQRSEIDNILSSTNSGGVTVNDVAVHNDVPSAPFGGVGESGYGAHHGKWGFDTFTHNRTVVHVPGWLDRFAAWRYPPFDLKNRGEVDPPRPKFRKGETIEDQRVGRGALSWLFPW</sequence>
<gene>
    <name evidence="1" type="ORF">N8T08_005077</name>
</gene>
<evidence type="ECO:0000313" key="2">
    <source>
        <dbReference type="Proteomes" id="UP001177260"/>
    </source>
</evidence>
<comment type="caution">
    <text evidence="1">The sequence shown here is derived from an EMBL/GenBank/DDBJ whole genome shotgun (WGS) entry which is preliminary data.</text>
</comment>
<keyword evidence="2" id="KW-1185">Reference proteome</keyword>
<reference evidence="1 2" key="1">
    <citation type="journal article" date="2023" name="ACS Omega">
        <title>Identification of the Neoaspergillic Acid Biosynthesis Gene Cluster by Establishing an In Vitro CRISPR-Ribonucleoprotein Genetic System in Aspergillus melleus.</title>
        <authorList>
            <person name="Yuan B."/>
            <person name="Grau M.F."/>
            <person name="Murata R.M."/>
            <person name="Torok T."/>
            <person name="Venkateswaran K."/>
            <person name="Stajich J.E."/>
            <person name="Wang C.C.C."/>
        </authorList>
    </citation>
    <scope>NUCLEOTIDE SEQUENCE [LARGE SCALE GENOMIC DNA]</scope>
    <source>
        <strain evidence="1 2">IMV 1140</strain>
    </source>
</reference>
<dbReference type="EMBL" id="JAOPJF010000003">
    <property type="protein sequence ID" value="KAK1149528.1"/>
    <property type="molecule type" value="Genomic_DNA"/>
</dbReference>
<organism evidence="1 2">
    <name type="scientific">Aspergillus melleus</name>
    <dbReference type="NCBI Taxonomy" id="138277"/>
    <lineage>
        <taxon>Eukaryota</taxon>
        <taxon>Fungi</taxon>
        <taxon>Dikarya</taxon>
        <taxon>Ascomycota</taxon>
        <taxon>Pezizomycotina</taxon>
        <taxon>Eurotiomycetes</taxon>
        <taxon>Eurotiomycetidae</taxon>
        <taxon>Eurotiales</taxon>
        <taxon>Aspergillaceae</taxon>
        <taxon>Aspergillus</taxon>
        <taxon>Aspergillus subgen. Circumdati</taxon>
    </lineage>
</organism>